<dbReference type="GO" id="GO:0016651">
    <property type="term" value="F:oxidoreductase activity, acting on NAD(P)H"/>
    <property type="evidence" value="ECO:0007669"/>
    <property type="project" value="TreeGrafter"/>
</dbReference>
<dbReference type="Proteomes" id="UP000249645">
    <property type="component" value="Unassembled WGS sequence"/>
</dbReference>
<protein>
    <submittedName>
        <fullName evidence="4">Zinc-binding dehydrogenase</fullName>
    </submittedName>
</protein>
<keyword evidence="1" id="KW-0521">NADP</keyword>
<sequence length="323" mass="35408">MKASVIVENGSSNTLEWMEYPDPVIEKDEILLDVKAAGINRADVFQRKGNYPAPPGVPADVPGMEVAGIVEAIGPDVTMWKPGDKVCALLAGGGYAQKVKVQEGQCLPIPENITFAEAASLPETVFTVWSNVFERGRLQKGESFLVHGGSSGIGITAIQLAKLYGCKVYTTVGGTEKEDACLSLGADVVINYKEQDFEQVIGRDQIDVVLDMIGGDYFNKNINLLKPDGRLVYINATKGNKVELNIGKLMQKRIYVTGSTLRGREYSFKKYLTEDILKNVWPWIENGQFKPTIYETLPLSQAFTGQQIMEGGSHIGKIILINE</sequence>
<comment type="caution">
    <text evidence="4">The sequence shown here is derived from an EMBL/GenBank/DDBJ whole genome shotgun (WGS) entry which is preliminary data.</text>
</comment>
<dbReference type="Pfam" id="PF08240">
    <property type="entry name" value="ADH_N"/>
    <property type="match status" value="1"/>
</dbReference>
<dbReference type="Gene3D" id="3.40.50.720">
    <property type="entry name" value="NAD(P)-binding Rossmann-like Domain"/>
    <property type="match status" value="1"/>
</dbReference>
<keyword evidence="2" id="KW-0560">Oxidoreductase</keyword>
<evidence type="ECO:0000259" key="3">
    <source>
        <dbReference type="SMART" id="SM00829"/>
    </source>
</evidence>
<dbReference type="InterPro" id="IPR036291">
    <property type="entry name" value="NAD(P)-bd_dom_sf"/>
</dbReference>
<name>A0A2W5FBG7_9SPHI</name>
<dbReference type="SUPFAM" id="SSF50129">
    <property type="entry name" value="GroES-like"/>
    <property type="match status" value="1"/>
</dbReference>
<dbReference type="InterPro" id="IPR013149">
    <property type="entry name" value="ADH-like_C"/>
</dbReference>
<dbReference type="InterPro" id="IPR011032">
    <property type="entry name" value="GroES-like_sf"/>
</dbReference>
<dbReference type="Pfam" id="PF00107">
    <property type="entry name" value="ADH_zinc_N"/>
    <property type="match status" value="1"/>
</dbReference>
<dbReference type="InterPro" id="IPR020843">
    <property type="entry name" value="ER"/>
</dbReference>
<organism evidence="4 5">
    <name type="scientific">Pseudopedobacter saltans</name>
    <dbReference type="NCBI Taxonomy" id="151895"/>
    <lineage>
        <taxon>Bacteria</taxon>
        <taxon>Pseudomonadati</taxon>
        <taxon>Bacteroidota</taxon>
        <taxon>Sphingobacteriia</taxon>
        <taxon>Sphingobacteriales</taxon>
        <taxon>Sphingobacteriaceae</taxon>
        <taxon>Pseudopedobacter</taxon>
    </lineage>
</organism>
<dbReference type="AlphaFoldDB" id="A0A2W5FBG7"/>
<dbReference type="CDD" id="cd05276">
    <property type="entry name" value="p53_inducible_oxidoreductase"/>
    <property type="match status" value="1"/>
</dbReference>
<dbReference type="PANTHER" id="PTHR48106">
    <property type="entry name" value="QUINONE OXIDOREDUCTASE PIG3-RELATED"/>
    <property type="match status" value="1"/>
</dbReference>
<accession>A0A2W5FBG7</accession>
<reference evidence="4 5" key="1">
    <citation type="submission" date="2017-11" db="EMBL/GenBank/DDBJ databases">
        <title>Infants hospitalized years apart are colonized by the same room-sourced microbial strains.</title>
        <authorList>
            <person name="Brooks B."/>
            <person name="Olm M.R."/>
            <person name="Firek B.A."/>
            <person name="Baker R."/>
            <person name="Thomas B.C."/>
            <person name="Morowitz M.J."/>
            <person name="Banfield J.F."/>
        </authorList>
    </citation>
    <scope>NUCLEOTIDE SEQUENCE [LARGE SCALE GENOMIC DNA]</scope>
    <source>
        <strain evidence="4">S2_009_000_R2_76</strain>
    </source>
</reference>
<evidence type="ECO:0000313" key="4">
    <source>
        <dbReference type="EMBL" id="PZP50987.1"/>
    </source>
</evidence>
<dbReference type="PANTHER" id="PTHR48106:SF8">
    <property type="entry name" value="OS02G0805600 PROTEIN"/>
    <property type="match status" value="1"/>
</dbReference>
<dbReference type="InterPro" id="IPR014189">
    <property type="entry name" value="Quinone_OxRdtase_PIG3"/>
</dbReference>
<evidence type="ECO:0000256" key="2">
    <source>
        <dbReference type="ARBA" id="ARBA00023002"/>
    </source>
</evidence>
<dbReference type="GO" id="GO:0070402">
    <property type="term" value="F:NADPH binding"/>
    <property type="evidence" value="ECO:0007669"/>
    <property type="project" value="TreeGrafter"/>
</dbReference>
<evidence type="ECO:0000313" key="5">
    <source>
        <dbReference type="Proteomes" id="UP000249645"/>
    </source>
</evidence>
<gene>
    <name evidence="4" type="ORF">DI598_04295</name>
</gene>
<dbReference type="InterPro" id="IPR013154">
    <property type="entry name" value="ADH-like_N"/>
</dbReference>
<dbReference type="Gene3D" id="3.90.180.10">
    <property type="entry name" value="Medium-chain alcohol dehydrogenases, catalytic domain"/>
    <property type="match status" value="1"/>
</dbReference>
<proteinExistence type="predicted"/>
<dbReference type="EMBL" id="QFOI01000046">
    <property type="protein sequence ID" value="PZP50987.1"/>
    <property type="molecule type" value="Genomic_DNA"/>
</dbReference>
<feature type="domain" description="Enoyl reductase (ER)" evidence="3">
    <location>
        <begin position="10"/>
        <end position="320"/>
    </location>
</feature>
<dbReference type="NCBIfam" id="TIGR02824">
    <property type="entry name" value="quinone_pig3"/>
    <property type="match status" value="1"/>
</dbReference>
<dbReference type="SUPFAM" id="SSF51735">
    <property type="entry name" value="NAD(P)-binding Rossmann-fold domains"/>
    <property type="match status" value="1"/>
</dbReference>
<evidence type="ECO:0000256" key="1">
    <source>
        <dbReference type="ARBA" id="ARBA00022857"/>
    </source>
</evidence>
<dbReference type="SMART" id="SM00829">
    <property type="entry name" value="PKS_ER"/>
    <property type="match status" value="1"/>
</dbReference>